<evidence type="ECO:0000313" key="2">
    <source>
        <dbReference type="EMBL" id="KAF8400025.1"/>
    </source>
</evidence>
<evidence type="ECO:0008006" key="4">
    <source>
        <dbReference type="Google" id="ProtNLM"/>
    </source>
</evidence>
<dbReference type="Gene3D" id="1.20.1270.60">
    <property type="entry name" value="Arfaptin homology (AH) domain/BAR domain"/>
    <property type="match status" value="1"/>
</dbReference>
<dbReference type="CDD" id="cd07307">
    <property type="entry name" value="BAR"/>
    <property type="match status" value="1"/>
</dbReference>
<dbReference type="SUPFAM" id="SSF103657">
    <property type="entry name" value="BAR/IMD domain-like"/>
    <property type="match status" value="1"/>
</dbReference>
<dbReference type="EMBL" id="JABCRI010000010">
    <property type="protein sequence ID" value="KAF8400025.1"/>
    <property type="molecule type" value="Genomic_DNA"/>
</dbReference>
<dbReference type="InterPro" id="IPR027267">
    <property type="entry name" value="AH/BAR_dom_sf"/>
</dbReference>
<feature type="compositionally biased region" description="Polar residues" evidence="1">
    <location>
        <begin position="364"/>
        <end position="376"/>
    </location>
</feature>
<accession>A0A834Z3Y4</accession>
<dbReference type="OrthoDB" id="1925034at2759"/>
<feature type="compositionally biased region" description="Basic and acidic residues" evidence="1">
    <location>
        <begin position="1"/>
        <end position="11"/>
    </location>
</feature>
<protein>
    <recommendedName>
        <fullName evidence="4">Hydroxyproline-rich glycoprotein family protein</fullName>
    </recommendedName>
</protein>
<evidence type="ECO:0000313" key="3">
    <source>
        <dbReference type="Proteomes" id="UP000655225"/>
    </source>
</evidence>
<feature type="region of interest" description="Disordered" evidence="1">
    <location>
        <begin position="327"/>
        <end position="409"/>
    </location>
</feature>
<dbReference type="Proteomes" id="UP000655225">
    <property type="component" value="Unassembled WGS sequence"/>
</dbReference>
<feature type="region of interest" description="Disordered" evidence="1">
    <location>
        <begin position="255"/>
        <end position="274"/>
    </location>
</feature>
<dbReference type="AlphaFoldDB" id="A0A834Z3Y4"/>
<feature type="region of interest" description="Disordered" evidence="1">
    <location>
        <begin position="190"/>
        <end position="210"/>
    </location>
</feature>
<proteinExistence type="predicted"/>
<dbReference type="InterPro" id="IPR037488">
    <property type="entry name" value="At2g33490-like"/>
</dbReference>
<feature type="region of interest" description="Disordered" evidence="1">
    <location>
        <begin position="1"/>
        <end position="41"/>
    </location>
</feature>
<evidence type="ECO:0000256" key="1">
    <source>
        <dbReference type="SAM" id="MobiDB-lite"/>
    </source>
</evidence>
<comment type="caution">
    <text evidence="2">The sequence shown here is derived from an EMBL/GenBank/DDBJ whole genome shotgun (WGS) entry which is preliminary data.</text>
</comment>
<dbReference type="PANTHER" id="PTHR34119">
    <property type="entry name" value="HYDROXYPROLINE-RICH GLYCOPROTEIN-LIKE"/>
    <property type="match status" value="1"/>
</dbReference>
<reference evidence="2 3" key="1">
    <citation type="submission" date="2020-04" db="EMBL/GenBank/DDBJ databases">
        <title>Plant Genome Project.</title>
        <authorList>
            <person name="Zhang R.-G."/>
        </authorList>
    </citation>
    <scope>NUCLEOTIDE SEQUENCE [LARGE SCALE GENOMIC DNA]</scope>
    <source>
        <strain evidence="2">YNK0</strain>
        <tissue evidence="2">Leaf</tissue>
    </source>
</reference>
<feature type="compositionally biased region" description="Low complexity" evidence="1">
    <location>
        <begin position="332"/>
        <end position="350"/>
    </location>
</feature>
<keyword evidence="3" id="KW-1185">Reference proteome</keyword>
<feature type="compositionally biased region" description="Polar residues" evidence="1">
    <location>
        <begin position="192"/>
        <end position="210"/>
    </location>
</feature>
<dbReference type="OMA" id="LCIFRVQ"/>
<organism evidence="2 3">
    <name type="scientific">Tetracentron sinense</name>
    <name type="common">Spur-leaf</name>
    <dbReference type="NCBI Taxonomy" id="13715"/>
    <lineage>
        <taxon>Eukaryota</taxon>
        <taxon>Viridiplantae</taxon>
        <taxon>Streptophyta</taxon>
        <taxon>Embryophyta</taxon>
        <taxon>Tracheophyta</taxon>
        <taxon>Spermatophyta</taxon>
        <taxon>Magnoliopsida</taxon>
        <taxon>Trochodendrales</taxon>
        <taxon>Trochodendraceae</taxon>
        <taxon>Tetracentron</taxon>
    </lineage>
</organism>
<sequence>MKRQCDEKRNAYEYMSAAHREKGRSRSGKGENFSSQQVQTAHEEYDEEATLFVFRLKSLKQGQSRSLLTQAARHHAAQLSFFRKGLKSLEAVEPHVKQGQDVVSPSRNSMELDQVDLSFPQVSTMEAAQDFVPLDKSQGDLHAFSRESWVVSQSAPIFAEKRLDPTERKRQVQPSSTRKFHTYVLPTPVDAKSSNPAGSSNPVLHTSQTSLGGHTHKLWYSSPLELKKLEKDPGNDTFSGPSILKAQSVLKESNSNSASIRLPPPLADGFSYPQLDRHTSDIKKIKRQAFSGPLTSKPWSTKPPLSASGPIASTEHPQLISRMLSRVPVPQPSSSPKLSPSASPPLMSSPKISELHELPRPPISSATKPAKSSGSIGHSAPLVPRSQELSAANKMPSVASTAASRLPTPPFTVPRSFSIPSGSQKALALHAASPNLEKAEEVASPPLTPISFTNILPVSTASETVTRAGQVRGN</sequence>
<name>A0A834Z3Y4_TETSI</name>
<dbReference type="PANTHER" id="PTHR34119:SF1">
    <property type="entry name" value="OS04G0394700 PROTEIN"/>
    <property type="match status" value="1"/>
</dbReference>
<gene>
    <name evidence="2" type="ORF">HHK36_015899</name>
</gene>
<feature type="region of interest" description="Disordered" evidence="1">
    <location>
        <begin position="289"/>
        <end position="312"/>
    </location>
</feature>